<evidence type="ECO:0000313" key="2">
    <source>
        <dbReference type="EMBL" id="MCU7553780.1"/>
    </source>
</evidence>
<keyword evidence="3" id="KW-1185">Reference proteome</keyword>
<dbReference type="Proteomes" id="UP001209257">
    <property type="component" value="Unassembled WGS sequence"/>
</dbReference>
<evidence type="ECO:0000256" key="1">
    <source>
        <dbReference type="SAM" id="Phobius"/>
    </source>
</evidence>
<accession>A0ABT2VKH1</accession>
<organism evidence="2 3">
    <name type="scientific">Alteromonas salexigens</name>
    <dbReference type="NCBI Taxonomy" id="2982530"/>
    <lineage>
        <taxon>Bacteria</taxon>
        <taxon>Pseudomonadati</taxon>
        <taxon>Pseudomonadota</taxon>
        <taxon>Gammaproteobacteria</taxon>
        <taxon>Alteromonadales</taxon>
        <taxon>Alteromonadaceae</taxon>
        <taxon>Alteromonas/Salinimonas group</taxon>
        <taxon>Alteromonas</taxon>
    </lineage>
</organism>
<feature type="transmembrane region" description="Helical" evidence="1">
    <location>
        <begin position="69"/>
        <end position="93"/>
    </location>
</feature>
<dbReference type="Pfam" id="PF26512">
    <property type="entry name" value="SOI"/>
    <property type="match status" value="1"/>
</dbReference>
<evidence type="ECO:0008006" key="4">
    <source>
        <dbReference type="Google" id="ProtNLM"/>
    </source>
</evidence>
<keyword evidence="1" id="KW-1133">Transmembrane helix</keyword>
<keyword evidence="1" id="KW-0812">Transmembrane</keyword>
<protein>
    <recommendedName>
        <fullName evidence="4">Hydrogenase</fullName>
    </recommendedName>
</protein>
<dbReference type="EMBL" id="JAOTJC010000006">
    <property type="protein sequence ID" value="MCU7553780.1"/>
    <property type="molecule type" value="Genomic_DNA"/>
</dbReference>
<proteinExistence type="predicted"/>
<gene>
    <name evidence="2" type="ORF">OCL06_04105</name>
</gene>
<comment type="caution">
    <text evidence="2">The sequence shown here is derived from an EMBL/GenBank/DDBJ whole genome shotgun (WGS) entry which is preliminary data.</text>
</comment>
<evidence type="ECO:0000313" key="3">
    <source>
        <dbReference type="Proteomes" id="UP001209257"/>
    </source>
</evidence>
<sequence>MTNLIAKRFVGLGAVLFLLGLFTGFGIPEFTNPRMGLASHLEGVMNGTFLIALGAAWGYVTLSPKLESAAFWLLVYGSFANWAFVTLAAIFGSSEMTPIAGTGYSASPLQEQVVSLGLISVGLTMLAGIAIIVFGLYKRDDV</sequence>
<dbReference type="InterPro" id="IPR058965">
    <property type="entry name" value="SOI/HabA-like"/>
</dbReference>
<name>A0ABT2VKH1_9ALTE</name>
<feature type="transmembrane region" description="Helical" evidence="1">
    <location>
        <begin position="113"/>
        <end position="137"/>
    </location>
</feature>
<reference evidence="3" key="1">
    <citation type="submission" date="2023-07" db="EMBL/GenBank/DDBJ databases">
        <title>Study on multiphase classification of strain Alteromonas salexigens isolated from the Yellow Sea.</title>
        <authorList>
            <person name="Sun L."/>
        </authorList>
    </citation>
    <scope>NUCLEOTIDE SEQUENCE [LARGE SCALE GENOMIC DNA]</scope>
    <source>
        <strain evidence="3">ASW11-19</strain>
    </source>
</reference>
<feature type="transmembrane region" description="Helical" evidence="1">
    <location>
        <begin position="42"/>
        <end position="62"/>
    </location>
</feature>
<dbReference type="RefSeq" id="WP_262992486.1">
    <property type="nucleotide sequence ID" value="NZ_JAOTJC010000006.1"/>
</dbReference>
<keyword evidence="1" id="KW-0472">Membrane</keyword>